<comment type="similarity">
    <text evidence="2">Belongs to the DAMOX/DASOX family.</text>
</comment>
<dbReference type="RefSeq" id="WP_014556190.1">
    <property type="nucleotide sequence ID" value="NC_017459.1"/>
</dbReference>
<protein>
    <submittedName>
        <fullName evidence="7">Homolog to D-aspartate oxidase</fullName>
    </submittedName>
</protein>
<dbReference type="HOGENOM" id="CLU_034311_0_0_2"/>
<gene>
    <name evidence="7" type="primary">dadA</name>
    <name evidence="7" type="ordered locus">Hqrw_2789</name>
</gene>
<dbReference type="EMBL" id="FR746099">
    <property type="protein sequence ID" value="CCC40609.1"/>
    <property type="molecule type" value="Genomic_DNA"/>
</dbReference>
<dbReference type="InterPro" id="IPR023209">
    <property type="entry name" value="DAO"/>
</dbReference>
<evidence type="ECO:0000256" key="3">
    <source>
        <dbReference type="ARBA" id="ARBA00022630"/>
    </source>
</evidence>
<evidence type="ECO:0000259" key="6">
    <source>
        <dbReference type="Pfam" id="PF01266"/>
    </source>
</evidence>
<evidence type="ECO:0000256" key="4">
    <source>
        <dbReference type="ARBA" id="ARBA00022827"/>
    </source>
</evidence>
<name>G0LJ41_HALWC</name>
<feature type="domain" description="FAD dependent oxidoreductase" evidence="6">
    <location>
        <begin position="4"/>
        <end position="334"/>
    </location>
</feature>
<dbReference type="GO" id="GO:0003884">
    <property type="term" value="F:D-amino-acid oxidase activity"/>
    <property type="evidence" value="ECO:0007669"/>
    <property type="project" value="InterPro"/>
</dbReference>
<dbReference type="GO" id="GO:0071949">
    <property type="term" value="F:FAD binding"/>
    <property type="evidence" value="ECO:0007669"/>
    <property type="project" value="InterPro"/>
</dbReference>
<evidence type="ECO:0000313" key="7">
    <source>
        <dbReference type="EMBL" id="CCC40609.1"/>
    </source>
</evidence>
<dbReference type="KEGG" id="hwc:Hqrw_2789"/>
<evidence type="ECO:0000256" key="5">
    <source>
        <dbReference type="ARBA" id="ARBA00023002"/>
    </source>
</evidence>
<keyword evidence="5" id="KW-0560">Oxidoreductase</keyword>
<dbReference type="InterPro" id="IPR006076">
    <property type="entry name" value="FAD-dep_OxRdtase"/>
</dbReference>
<dbReference type="AlphaFoldDB" id="G0LJ41"/>
<dbReference type="PANTHER" id="PTHR11530:SF11">
    <property type="entry name" value="D-ASPARTATE OXIDASE"/>
    <property type="match status" value="1"/>
</dbReference>
<dbReference type="Gene3D" id="3.40.50.720">
    <property type="entry name" value="NAD(P)-binding Rossmann-like Domain"/>
    <property type="match status" value="1"/>
</dbReference>
<keyword evidence="4" id="KW-0274">FAD</keyword>
<sequence>MNCTVIGGGIQGVSTGIILEYLGHETTIVSDAFAYLDGPDIPTVATDYAAASIYPVQIASEYTEDELIRRSESTFKPFYDTEGVPVRKHRHFYIYEDSHDESLPDRMGVQPIEEYNKYTPSRTGCDIRGGYTCEEYFVEMPEYIPQLFKTYNRLGGTLTQRTLTAADIPDLRGTVFNCSGYGSMELFDDTSMRAIRGHILTLPYDGEFPLPFSYTYTPTTDEYGHYAYMYPREDTVLFGGSYLKGDIINGEWDGETPKKPMTIDGETIPERIYTVNADIMSDHDSVSLDKSNVSAKQGYRPYRSNGMRVEQDADGIIHNYGHGGSGVSMSWWSAIKAVNYMTDVDTSVLSSIATAVGQTAE</sequence>
<proteinExistence type="inferred from homology"/>
<evidence type="ECO:0000256" key="2">
    <source>
        <dbReference type="ARBA" id="ARBA00006730"/>
    </source>
</evidence>
<evidence type="ECO:0000256" key="1">
    <source>
        <dbReference type="ARBA" id="ARBA00001974"/>
    </source>
</evidence>
<dbReference type="Pfam" id="PF01266">
    <property type="entry name" value="DAO"/>
    <property type="match status" value="1"/>
</dbReference>
<dbReference type="GeneID" id="12447537"/>
<reference evidence="7 8" key="1">
    <citation type="journal article" date="2011" name="PLoS ONE">
        <title>Haloquadratum walsbyi: limited diversity in a global pond.</title>
        <authorList>
            <person name="Dyall-Smith M."/>
            <person name="Pfeiffer F."/>
            <person name="Klee K."/>
            <person name="Palm P."/>
            <person name="Gross K."/>
            <person name="Schuster S.C."/>
            <person name="Rampp M."/>
            <person name="Oesterhelt D."/>
        </authorList>
    </citation>
    <scope>NUCLEOTIDE SEQUENCE [LARGE SCALE GENOMIC DNA]</scope>
    <source>
        <strain evidence="8">DSM 16854 / JCM 12705 / C23</strain>
    </source>
</reference>
<dbReference type="PANTHER" id="PTHR11530">
    <property type="entry name" value="D-AMINO ACID OXIDASE"/>
    <property type="match status" value="1"/>
</dbReference>
<dbReference type="GO" id="GO:0005737">
    <property type="term" value="C:cytoplasm"/>
    <property type="evidence" value="ECO:0007669"/>
    <property type="project" value="TreeGrafter"/>
</dbReference>
<dbReference type="OrthoDB" id="190854at2157"/>
<dbReference type="SUPFAM" id="SSF51971">
    <property type="entry name" value="Nucleotide-binding domain"/>
    <property type="match status" value="1"/>
</dbReference>
<evidence type="ECO:0000313" key="8">
    <source>
        <dbReference type="Proteomes" id="UP000007954"/>
    </source>
</evidence>
<dbReference type="Gene3D" id="3.30.9.10">
    <property type="entry name" value="D-Amino Acid Oxidase, subunit A, domain 2"/>
    <property type="match status" value="1"/>
</dbReference>
<accession>G0LJ41</accession>
<dbReference type="Proteomes" id="UP000007954">
    <property type="component" value="Chromosome"/>
</dbReference>
<keyword evidence="3" id="KW-0285">Flavoprotein</keyword>
<comment type="cofactor">
    <cofactor evidence="1">
        <name>FAD</name>
        <dbReference type="ChEBI" id="CHEBI:57692"/>
    </cofactor>
</comment>
<dbReference type="GO" id="GO:0019478">
    <property type="term" value="P:D-amino acid catabolic process"/>
    <property type="evidence" value="ECO:0007669"/>
    <property type="project" value="TreeGrafter"/>
</dbReference>
<organism evidence="7 8">
    <name type="scientific">Haloquadratum walsbyi (strain DSM 16854 / JCM 12705 / C23)</name>
    <dbReference type="NCBI Taxonomy" id="768065"/>
    <lineage>
        <taxon>Archaea</taxon>
        <taxon>Methanobacteriati</taxon>
        <taxon>Methanobacteriota</taxon>
        <taxon>Stenosarchaea group</taxon>
        <taxon>Halobacteria</taxon>
        <taxon>Halobacteriales</taxon>
        <taxon>Haloferacaceae</taxon>
        <taxon>Haloquadratum</taxon>
    </lineage>
</organism>